<proteinExistence type="predicted"/>
<reference evidence="5 6" key="1">
    <citation type="submission" date="2023-11" db="EMBL/GenBank/DDBJ databases">
        <title>Genome sequence of Microbacterium rhizosphaerae KACC 19337.</title>
        <authorList>
            <person name="Choi H."/>
            <person name="Kim S."/>
            <person name="Kim Y."/>
            <person name="Kwon S.-W."/>
            <person name="Heo J."/>
        </authorList>
    </citation>
    <scope>NUCLEOTIDE SEQUENCE [LARGE SCALE GENOMIC DNA]</scope>
    <source>
        <strain evidence="5 6">KACC 19337</strain>
    </source>
</reference>
<dbReference type="Proteomes" id="UP001323798">
    <property type="component" value="Chromosome"/>
</dbReference>
<dbReference type="PANTHER" id="PTHR46796">
    <property type="entry name" value="HTH-TYPE TRANSCRIPTIONAL ACTIVATOR RHAS-RELATED"/>
    <property type="match status" value="1"/>
</dbReference>
<feature type="domain" description="HTH araC/xylS-type" evidence="4">
    <location>
        <begin position="207"/>
        <end position="311"/>
    </location>
</feature>
<keyword evidence="2" id="KW-0238">DNA-binding</keyword>
<dbReference type="InterPro" id="IPR018060">
    <property type="entry name" value="HTH_AraC"/>
</dbReference>
<evidence type="ECO:0000256" key="3">
    <source>
        <dbReference type="ARBA" id="ARBA00023163"/>
    </source>
</evidence>
<keyword evidence="6" id="KW-1185">Reference proteome</keyword>
<dbReference type="PROSITE" id="PS01124">
    <property type="entry name" value="HTH_ARAC_FAMILY_2"/>
    <property type="match status" value="1"/>
</dbReference>
<gene>
    <name evidence="5" type="ORF">SM116_11985</name>
</gene>
<evidence type="ECO:0000259" key="4">
    <source>
        <dbReference type="PROSITE" id="PS01124"/>
    </source>
</evidence>
<evidence type="ECO:0000313" key="6">
    <source>
        <dbReference type="Proteomes" id="UP001323798"/>
    </source>
</evidence>
<dbReference type="InterPro" id="IPR009057">
    <property type="entry name" value="Homeodomain-like_sf"/>
</dbReference>
<organism evidence="5 6">
    <name type="scientific">Microbacterium rhizosphaerae</name>
    <dbReference type="NCBI Taxonomy" id="1678237"/>
    <lineage>
        <taxon>Bacteria</taxon>
        <taxon>Bacillati</taxon>
        <taxon>Actinomycetota</taxon>
        <taxon>Actinomycetes</taxon>
        <taxon>Micrococcales</taxon>
        <taxon>Microbacteriaceae</taxon>
        <taxon>Microbacterium</taxon>
    </lineage>
</organism>
<dbReference type="EMBL" id="CP139368">
    <property type="protein sequence ID" value="WPR88494.1"/>
    <property type="molecule type" value="Genomic_DNA"/>
</dbReference>
<sequence>MTYFDRAFGSNDIGEAEQWMDAAYGRVDLDPRFQRYDERMRGDDRFFLTAARMDGTYSCLIDPGLFIVATATPGFSWMRDRDEGSLFDQPAIFQPGDPYSVVASNTEVHAVGFATDALRRSARLLCGDDELELRFDGVRAASRESAATLLAALDLVHGHAREGLLSNDLFRARVYRHIAIRTLDSFRVVGDRHRLRVSAERRHSIYRLAADYFHEHASLPITLEDAAEAVGASVPELDLAFRAYAPGEESPTVFLQGVRLEAALRDLQAGDPTLGSTVGEIATRWGFPSPSRFAAQFRAAYGVNPKSVLDR</sequence>
<evidence type="ECO:0000313" key="5">
    <source>
        <dbReference type="EMBL" id="WPR88494.1"/>
    </source>
</evidence>
<dbReference type="SMART" id="SM00342">
    <property type="entry name" value="HTH_ARAC"/>
    <property type="match status" value="1"/>
</dbReference>
<evidence type="ECO:0000256" key="1">
    <source>
        <dbReference type="ARBA" id="ARBA00023015"/>
    </source>
</evidence>
<dbReference type="Pfam" id="PF12833">
    <property type="entry name" value="HTH_18"/>
    <property type="match status" value="1"/>
</dbReference>
<keyword evidence="3" id="KW-0804">Transcription</keyword>
<dbReference type="PANTHER" id="PTHR46796:SF12">
    <property type="entry name" value="HTH-TYPE DNA-BINDING TRANSCRIPTIONAL ACTIVATOR EUTR"/>
    <property type="match status" value="1"/>
</dbReference>
<dbReference type="RefSeq" id="WP_320941213.1">
    <property type="nucleotide sequence ID" value="NZ_BAABEU010000006.1"/>
</dbReference>
<keyword evidence="1" id="KW-0805">Transcription regulation</keyword>
<accession>A0ABZ0SI72</accession>
<dbReference type="SUPFAM" id="SSF46689">
    <property type="entry name" value="Homeodomain-like"/>
    <property type="match status" value="1"/>
</dbReference>
<dbReference type="Gene3D" id="1.10.10.60">
    <property type="entry name" value="Homeodomain-like"/>
    <property type="match status" value="1"/>
</dbReference>
<protein>
    <submittedName>
        <fullName evidence="5">AraC family transcriptional regulator</fullName>
    </submittedName>
</protein>
<evidence type="ECO:0000256" key="2">
    <source>
        <dbReference type="ARBA" id="ARBA00023125"/>
    </source>
</evidence>
<dbReference type="InterPro" id="IPR050204">
    <property type="entry name" value="AraC_XylS_family_regulators"/>
</dbReference>
<name>A0ABZ0SI72_9MICO</name>